<gene>
    <name evidence="3" type="ORF">BDY17DRAFT_290289</name>
</gene>
<dbReference type="Pfam" id="PF00300">
    <property type="entry name" value="His_Phos_1"/>
    <property type="match status" value="1"/>
</dbReference>
<dbReference type="RefSeq" id="XP_033594700.1">
    <property type="nucleotide sequence ID" value="XM_033732485.1"/>
</dbReference>
<evidence type="ECO:0000313" key="3">
    <source>
        <dbReference type="EMBL" id="KAF2488131.1"/>
    </source>
</evidence>
<dbReference type="GO" id="GO:0045820">
    <property type="term" value="P:negative regulation of glycolytic process"/>
    <property type="evidence" value="ECO:0007669"/>
    <property type="project" value="TreeGrafter"/>
</dbReference>
<dbReference type="InterPro" id="IPR029033">
    <property type="entry name" value="His_PPase_superfam"/>
</dbReference>
<dbReference type="AlphaFoldDB" id="A0A6A6Q7T7"/>
<dbReference type="EMBL" id="MU001631">
    <property type="protein sequence ID" value="KAF2488131.1"/>
    <property type="molecule type" value="Genomic_DNA"/>
</dbReference>
<proteinExistence type="predicted"/>
<dbReference type="GO" id="GO:0004331">
    <property type="term" value="F:fructose-2,6-bisphosphate 2-phosphatase activity"/>
    <property type="evidence" value="ECO:0007669"/>
    <property type="project" value="TreeGrafter"/>
</dbReference>
<name>A0A6A6Q7T7_9PEZI</name>
<dbReference type="PANTHER" id="PTHR46517:SF1">
    <property type="entry name" value="FRUCTOSE-2,6-BISPHOSPHATASE TIGAR"/>
    <property type="match status" value="1"/>
</dbReference>
<protein>
    <submittedName>
        <fullName evidence="3">Phosphoglycerate mutase</fullName>
    </submittedName>
</protein>
<feature type="binding site" evidence="2">
    <location>
        <begin position="11"/>
        <end position="18"/>
    </location>
    <ligand>
        <name>substrate</name>
    </ligand>
</feature>
<dbReference type="SMART" id="SM00855">
    <property type="entry name" value="PGAM"/>
    <property type="match status" value="1"/>
</dbReference>
<dbReference type="Gene3D" id="3.40.50.1240">
    <property type="entry name" value="Phosphoglycerate mutase-like"/>
    <property type="match status" value="1"/>
</dbReference>
<accession>A0A6A6Q7T7</accession>
<dbReference type="GeneID" id="54473487"/>
<sequence length="244" mass="26583">MPGKLNLLFVRHGETQDNIDKVLQGWRDTDLTENGHNDAQTVAGKVKGQPIDAVYHSPLKRIKQTIAPILKDHPDAPTTEDPDLRGQGMGELEGGSYDLVDMSNPRSANGKPGVELFDDFLRRLLRAMARIVGTQAPKVGGGGGGERTVVVATHGVCITSIFKCLEGTPQCEGFFSHELASRGPEAYEVRYPDSTDVAKLVVEDVAGLPIKDGVLDWEGIKGTPFVIERWGRKESKLAADYYSK</sequence>
<dbReference type="Proteomes" id="UP000799767">
    <property type="component" value="Unassembled WGS sequence"/>
</dbReference>
<dbReference type="GO" id="GO:0043456">
    <property type="term" value="P:regulation of pentose-phosphate shunt"/>
    <property type="evidence" value="ECO:0007669"/>
    <property type="project" value="TreeGrafter"/>
</dbReference>
<dbReference type="SUPFAM" id="SSF53254">
    <property type="entry name" value="Phosphoglycerate mutase-like"/>
    <property type="match status" value="1"/>
</dbReference>
<dbReference type="CDD" id="cd07067">
    <property type="entry name" value="HP_PGM_like"/>
    <property type="match status" value="1"/>
</dbReference>
<dbReference type="GO" id="GO:0005829">
    <property type="term" value="C:cytosol"/>
    <property type="evidence" value="ECO:0007669"/>
    <property type="project" value="TreeGrafter"/>
</dbReference>
<evidence type="ECO:0000313" key="4">
    <source>
        <dbReference type="Proteomes" id="UP000799767"/>
    </source>
</evidence>
<evidence type="ECO:0000256" key="1">
    <source>
        <dbReference type="ARBA" id="ARBA00022801"/>
    </source>
</evidence>
<dbReference type="OrthoDB" id="354304at2759"/>
<reference evidence="3" key="1">
    <citation type="journal article" date="2020" name="Stud. Mycol.">
        <title>101 Dothideomycetes genomes: a test case for predicting lifestyles and emergence of pathogens.</title>
        <authorList>
            <person name="Haridas S."/>
            <person name="Albert R."/>
            <person name="Binder M."/>
            <person name="Bloem J."/>
            <person name="Labutti K."/>
            <person name="Salamov A."/>
            <person name="Andreopoulos B."/>
            <person name="Baker S."/>
            <person name="Barry K."/>
            <person name="Bills G."/>
            <person name="Bluhm B."/>
            <person name="Cannon C."/>
            <person name="Castanera R."/>
            <person name="Culley D."/>
            <person name="Daum C."/>
            <person name="Ezra D."/>
            <person name="Gonzalez J."/>
            <person name="Henrissat B."/>
            <person name="Kuo A."/>
            <person name="Liang C."/>
            <person name="Lipzen A."/>
            <person name="Lutzoni F."/>
            <person name="Magnuson J."/>
            <person name="Mondo S."/>
            <person name="Nolan M."/>
            <person name="Ohm R."/>
            <person name="Pangilinan J."/>
            <person name="Park H.-J."/>
            <person name="Ramirez L."/>
            <person name="Alfaro M."/>
            <person name="Sun H."/>
            <person name="Tritt A."/>
            <person name="Yoshinaga Y."/>
            <person name="Zwiers L.-H."/>
            <person name="Turgeon B."/>
            <person name="Goodwin S."/>
            <person name="Spatafora J."/>
            <person name="Crous P."/>
            <person name="Grigoriev I."/>
        </authorList>
    </citation>
    <scope>NUCLEOTIDE SEQUENCE</scope>
    <source>
        <strain evidence="3">CBS 113389</strain>
    </source>
</reference>
<organism evidence="3 4">
    <name type="scientific">Neohortaea acidophila</name>
    <dbReference type="NCBI Taxonomy" id="245834"/>
    <lineage>
        <taxon>Eukaryota</taxon>
        <taxon>Fungi</taxon>
        <taxon>Dikarya</taxon>
        <taxon>Ascomycota</taxon>
        <taxon>Pezizomycotina</taxon>
        <taxon>Dothideomycetes</taxon>
        <taxon>Dothideomycetidae</taxon>
        <taxon>Mycosphaerellales</taxon>
        <taxon>Teratosphaeriaceae</taxon>
        <taxon>Neohortaea</taxon>
    </lineage>
</organism>
<dbReference type="PANTHER" id="PTHR46517">
    <property type="entry name" value="FRUCTOSE-2,6-BISPHOSPHATASE TIGAR"/>
    <property type="match status" value="1"/>
</dbReference>
<feature type="binding site" evidence="2">
    <location>
        <position position="61"/>
    </location>
    <ligand>
        <name>substrate</name>
    </ligand>
</feature>
<evidence type="ECO:0000256" key="2">
    <source>
        <dbReference type="PIRSR" id="PIRSR613078-2"/>
    </source>
</evidence>
<dbReference type="InterPro" id="IPR013078">
    <property type="entry name" value="His_Pase_superF_clade-1"/>
</dbReference>
<dbReference type="InterPro" id="IPR051695">
    <property type="entry name" value="Phosphoglycerate_Mutase"/>
</dbReference>
<keyword evidence="1" id="KW-0378">Hydrolase</keyword>
<keyword evidence="4" id="KW-1185">Reference proteome</keyword>